<accession>A0ABU6MJ93</accession>
<evidence type="ECO:0000256" key="2">
    <source>
        <dbReference type="ARBA" id="ARBA00004752"/>
    </source>
</evidence>
<evidence type="ECO:0000256" key="5">
    <source>
        <dbReference type="ARBA" id="ARBA00023136"/>
    </source>
</evidence>
<dbReference type="InterPro" id="IPR012338">
    <property type="entry name" value="Beta-lactam/transpept-like"/>
</dbReference>
<dbReference type="PANTHER" id="PTHR30627:SF25">
    <property type="entry name" value="PENICILLIN-BINDING PROTEIN 3"/>
    <property type="match status" value="1"/>
</dbReference>
<evidence type="ECO:0000259" key="8">
    <source>
        <dbReference type="Pfam" id="PF00905"/>
    </source>
</evidence>
<dbReference type="PANTHER" id="PTHR30627">
    <property type="entry name" value="PEPTIDOGLYCAN D,D-TRANSPEPTIDASE"/>
    <property type="match status" value="1"/>
</dbReference>
<dbReference type="InterPro" id="IPR036138">
    <property type="entry name" value="PBP_dimer_sf"/>
</dbReference>
<sequence length="671" mass="73427">MGKRIVGLAVILLAVMALSACTQVPTPNERLSQYVKLWKNNDFKDMYQGYLSSSATKDTKPADFVDRYPKIYKGLDVKNLKVTYKPVKEADYKKNNKVTIPVTISFDTMAGPIHYTENMVMEKKEVDKQTNWFVDWTPSFILPGLAKGDTIQPVTENPVRGEIMDRNGSKLAANGTVNEIGIVPEQMKGHEKQVETKLSQLLGLPAAEIDQQLKASWVQPQSFVPIKKLSPDQNKLIPQLFKLPGVDKQAAEARVYPLGKAASHLVGYVGPITAEELAAHKNEGYTASSLIGKRGLEQLYDLKLRGKPGEKIEIVASDGKVKNVVAEQKVQNGENIKVTIDGNLQKKIYGQMQNNAGTSAAINPKTGEVLALVSTPAFDPNAFELGMSSQDYSKLQNDPLQPLINRFALSYAPGSSMKPITGAIALDTGTIKPSDTKTIIGRSWTKKGWGSYSVTRVDVNNAPENMETAMMYSDNIFFAQTALDMGADKFINGLKKFGFGQTIPFDYPLKDSQISSTGTFNSEGQLADSGFGQGQVQLNILHLAVAYTPFIDNGSMIKPHLLLNNEKTSYWKENIIKPATASEIAHMMRTVVIDPRGTGHLANLPGMQIAGKTGTAELKKDKQEKNGKENGVFVAYDQKNPTLLIAMLVEGVQDLGGSHAVVQKVANVFQK</sequence>
<evidence type="ECO:0000256" key="3">
    <source>
        <dbReference type="ARBA" id="ARBA00007171"/>
    </source>
</evidence>
<name>A0ABU6MJ93_9BACI</name>
<dbReference type="Gene3D" id="3.30.1390.30">
    <property type="entry name" value="Penicillin-binding protein 2a, domain 3"/>
    <property type="match status" value="1"/>
</dbReference>
<evidence type="ECO:0000259" key="10">
    <source>
        <dbReference type="Pfam" id="PF05223"/>
    </source>
</evidence>
<evidence type="ECO:0000313" key="11">
    <source>
        <dbReference type="EMBL" id="MED1203297.1"/>
    </source>
</evidence>
<comment type="subcellular location">
    <subcellularLocation>
        <location evidence="1">Membrane</location>
    </subcellularLocation>
</comment>
<feature type="domain" description="NTF2-like N-terminal transpeptidase" evidence="10">
    <location>
        <begin position="26"/>
        <end position="149"/>
    </location>
</feature>
<proteinExistence type="inferred from homology"/>
<dbReference type="SUPFAM" id="SSF56519">
    <property type="entry name" value="Penicillin binding protein dimerisation domain"/>
    <property type="match status" value="1"/>
</dbReference>
<evidence type="ECO:0000256" key="4">
    <source>
        <dbReference type="ARBA" id="ARBA00012448"/>
    </source>
</evidence>
<evidence type="ECO:0000256" key="6">
    <source>
        <dbReference type="ARBA" id="ARBA00034000"/>
    </source>
</evidence>
<dbReference type="PROSITE" id="PS51257">
    <property type="entry name" value="PROKAR_LIPOPROTEIN"/>
    <property type="match status" value="1"/>
</dbReference>
<dbReference type="InterPro" id="IPR007887">
    <property type="entry name" value="MecA_N"/>
</dbReference>
<dbReference type="RefSeq" id="WP_083953332.1">
    <property type="nucleotide sequence ID" value="NZ_JARMAB010000012.1"/>
</dbReference>
<evidence type="ECO:0000259" key="9">
    <source>
        <dbReference type="Pfam" id="PF03717"/>
    </source>
</evidence>
<dbReference type="InterPro" id="IPR050515">
    <property type="entry name" value="Beta-lactam/transpept"/>
</dbReference>
<dbReference type="Pfam" id="PF03717">
    <property type="entry name" value="PBP_dimer"/>
    <property type="match status" value="1"/>
</dbReference>
<keyword evidence="5" id="KW-0472">Membrane</keyword>
<comment type="pathway">
    <text evidence="2">Cell wall biogenesis; peptidoglycan biosynthesis.</text>
</comment>
<feature type="chain" id="PRO_5046080273" description="serine-type D-Ala-D-Ala carboxypeptidase" evidence="7">
    <location>
        <begin position="23"/>
        <end position="671"/>
    </location>
</feature>
<protein>
    <recommendedName>
        <fullName evidence="4">serine-type D-Ala-D-Ala carboxypeptidase</fullName>
        <ecNumber evidence="4">3.4.16.4</ecNumber>
    </recommendedName>
</protein>
<comment type="catalytic activity">
    <reaction evidence="6">
        <text>Preferential cleavage: (Ac)2-L-Lys-D-Ala-|-D-Ala. Also transpeptidation of peptidyl-alanyl moieties that are N-acyl substituents of D-alanine.</text>
        <dbReference type="EC" id="3.4.16.4"/>
    </reaction>
</comment>
<dbReference type="InterPro" id="IPR001460">
    <property type="entry name" value="PCN-bd_Tpept"/>
</dbReference>
<dbReference type="SUPFAM" id="SSF56601">
    <property type="entry name" value="beta-lactamase/transpeptidase-like"/>
    <property type="match status" value="1"/>
</dbReference>
<dbReference type="EMBL" id="JARMAB010000012">
    <property type="protein sequence ID" value="MED1203297.1"/>
    <property type="molecule type" value="Genomic_DNA"/>
</dbReference>
<dbReference type="Gene3D" id="3.10.450.100">
    <property type="entry name" value="NTF2-like, domain 1"/>
    <property type="match status" value="1"/>
</dbReference>
<dbReference type="Pfam" id="PF00905">
    <property type="entry name" value="Transpeptidase"/>
    <property type="match status" value="1"/>
</dbReference>
<reference evidence="11 12" key="1">
    <citation type="submission" date="2023-03" db="EMBL/GenBank/DDBJ databases">
        <title>Bacillus Genome Sequencing.</title>
        <authorList>
            <person name="Dunlap C."/>
        </authorList>
    </citation>
    <scope>NUCLEOTIDE SEQUENCE [LARGE SCALE GENOMIC DNA]</scope>
    <source>
        <strain evidence="11 12">B-23453</strain>
    </source>
</reference>
<evidence type="ECO:0000256" key="7">
    <source>
        <dbReference type="SAM" id="SignalP"/>
    </source>
</evidence>
<gene>
    <name evidence="11" type="ORF">P4T90_09415</name>
</gene>
<feature type="domain" description="Penicillin-binding protein transpeptidase" evidence="8">
    <location>
        <begin position="358"/>
        <end position="665"/>
    </location>
</feature>
<comment type="caution">
    <text evidence="11">The sequence shown here is derived from an EMBL/GenBank/DDBJ whole genome shotgun (WGS) entry which is preliminary data.</text>
</comment>
<dbReference type="Gene3D" id="3.40.710.10">
    <property type="entry name" value="DD-peptidase/beta-lactamase superfamily"/>
    <property type="match status" value="1"/>
</dbReference>
<dbReference type="InterPro" id="IPR032710">
    <property type="entry name" value="NTF2-like_dom_sf"/>
</dbReference>
<keyword evidence="7" id="KW-0732">Signal</keyword>
<feature type="signal peptide" evidence="7">
    <location>
        <begin position="1"/>
        <end position="22"/>
    </location>
</feature>
<dbReference type="Pfam" id="PF05223">
    <property type="entry name" value="MecA_N"/>
    <property type="match status" value="1"/>
</dbReference>
<evidence type="ECO:0000313" key="12">
    <source>
        <dbReference type="Proteomes" id="UP001341444"/>
    </source>
</evidence>
<dbReference type="SUPFAM" id="SSF54427">
    <property type="entry name" value="NTF2-like"/>
    <property type="match status" value="1"/>
</dbReference>
<comment type="similarity">
    <text evidence="3">Belongs to the transpeptidase family.</text>
</comment>
<evidence type="ECO:0000256" key="1">
    <source>
        <dbReference type="ARBA" id="ARBA00004370"/>
    </source>
</evidence>
<dbReference type="Proteomes" id="UP001341444">
    <property type="component" value="Unassembled WGS sequence"/>
</dbReference>
<dbReference type="EC" id="3.4.16.4" evidence="4"/>
<dbReference type="Gene3D" id="3.90.1310.10">
    <property type="entry name" value="Penicillin-binding protein 2a (Domain 2)"/>
    <property type="match status" value="1"/>
</dbReference>
<organism evidence="11 12">
    <name type="scientific">Heyndrickxia acidicola</name>
    <dbReference type="NCBI Taxonomy" id="209389"/>
    <lineage>
        <taxon>Bacteria</taxon>
        <taxon>Bacillati</taxon>
        <taxon>Bacillota</taxon>
        <taxon>Bacilli</taxon>
        <taxon>Bacillales</taxon>
        <taxon>Bacillaceae</taxon>
        <taxon>Heyndrickxia</taxon>
    </lineage>
</organism>
<dbReference type="InterPro" id="IPR005311">
    <property type="entry name" value="PBP_dimer"/>
</dbReference>
<feature type="domain" description="Penicillin-binding protein dimerisation" evidence="9">
    <location>
        <begin position="156"/>
        <end position="323"/>
    </location>
</feature>
<keyword evidence="12" id="KW-1185">Reference proteome</keyword>